<gene>
    <name evidence="2" type="ORF">BEMITA_LOCUS14260</name>
</gene>
<dbReference type="EMBL" id="OU963870">
    <property type="protein sequence ID" value="CAH0396157.1"/>
    <property type="molecule type" value="Genomic_DNA"/>
</dbReference>
<reference evidence="2" key="1">
    <citation type="submission" date="2021-12" db="EMBL/GenBank/DDBJ databases">
        <authorList>
            <person name="King R."/>
        </authorList>
    </citation>
    <scope>NUCLEOTIDE SEQUENCE</scope>
</reference>
<feature type="signal peptide" evidence="1">
    <location>
        <begin position="1"/>
        <end position="25"/>
    </location>
</feature>
<feature type="chain" id="PRO_5040319525" evidence="1">
    <location>
        <begin position="26"/>
        <end position="109"/>
    </location>
</feature>
<protein>
    <submittedName>
        <fullName evidence="2">Uncharacterized protein</fullName>
    </submittedName>
</protein>
<keyword evidence="3" id="KW-1185">Reference proteome</keyword>
<proteinExistence type="predicted"/>
<dbReference type="Proteomes" id="UP001152759">
    <property type="component" value="Chromosome 9"/>
</dbReference>
<evidence type="ECO:0000313" key="2">
    <source>
        <dbReference type="EMBL" id="CAH0396157.1"/>
    </source>
</evidence>
<accession>A0A9P0AP82</accession>
<name>A0A9P0AP82_BEMTA</name>
<sequence>MSKNVTMLMCFVLSIFMLSFTPTMAAEYRWLDFIRQPVNAWWDVARSGFNHGIRFGRPSEYREWRRSHRKHKPYFRPSKPMIDEDVTYGDDLNDLDERSARDDFQQYPD</sequence>
<keyword evidence="1" id="KW-0732">Signal</keyword>
<organism evidence="2 3">
    <name type="scientific">Bemisia tabaci</name>
    <name type="common">Sweetpotato whitefly</name>
    <name type="synonym">Aleurodes tabaci</name>
    <dbReference type="NCBI Taxonomy" id="7038"/>
    <lineage>
        <taxon>Eukaryota</taxon>
        <taxon>Metazoa</taxon>
        <taxon>Ecdysozoa</taxon>
        <taxon>Arthropoda</taxon>
        <taxon>Hexapoda</taxon>
        <taxon>Insecta</taxon>
        <taxon>Pterygota</taxon>
        <taxon>Neoptera</taxon>
        <taxon>Paraneoptera</taxon>
        <taxon>Hemiptera</taxon>
        <taxon>Sternorrhyncha</taxon>
        <taxon>Aleyrodoidea</taxon>
        <taxon>Aleyrodidae</taxon>
        <taxon>Aleyrodinae</taxon>
        <taxon>Bemisia</taxon>
    </lineage>
</organism>
<dbReference type="AlphaFoldDB" id="A0A9P0AP82"/>
<evidence type="ECO:0000313" key="3">
    <source>
        <dbReference type="Proteomes" id="UP001152759"/>
    </source>
</evidence>
<evidence type="ECO:0000256" key="1">
    <source>
        <dbReference type="SAM" id="SignalP"/>
    </source>
</evidence>